<organism evidence="1 2">
    <name type="scientific">Rhizophagus irregularis</name>
    <dbReference type="NCBI Taxonomy" id="588596"/>
    <lineage>
        <taxon>Eukaryota</taxon>
        <taxon>Fungi</taxon>
        <taxon>Fungi incertae sedis</taxon>
        <taxon>Mucoromycota</taxon>
        <taxon>Glomeromycotina</taxon>
        <taxon>Glomeromycetes</taxon>
        <taxon>Glomerales</taxon>
        <taxon>Glomeraceae</taxon>
        <taxon>Rhizophagus</taxon>
    </lineage>
</organism>
<dbReference type="VEuPathDB" id="FungiDB:FUN_006098"/>
<evidence type="ECO:0000313" key="2">
    <source>
        <dbReference type="Proteomes" id="UP000232688"/>
    </source>
</evidence>
<reference evidence="1 2" key="2">
    <citation type="submission" date="2017-10" db="EMBL/GenBank/DDBJ databases">
        <title>Genome analyses suggest a sexual origin of heterokaryosis in a supposedly ancient asexual fungus.</title>
        <authorList>
            <person name="Corradi N."/>
            <person name="Sedzielewska K."/>
            <person name="Noel J."/>
            <person name="Charron P."/>
            <person name="Farinelli L."/>
            <person name="Marton T."/>
            <person name="Kruger M."/>
            <person name="Pelin A."/>
            <person name="Brachmann A."/>
            <person name="Corradi N."/>
        </authorList>
    </citation>
    <scope>NUCLEOTIDE SEQUENCE [LARGE SCALE GENOMIC DNA]</scope>
    <source>
        <strain evidence="1 2">A1</strain>
    </source>
</reference>
<accession>A0A2I1EUE3</accession>
<comment type="caution">
    <text evidence="1">The sequence shown here is derived from an EMBL/GenBank/DDBJ whole genome shotgun (WGS) entry which is preliminary data.</text>
</comment>
<dbReference type="AlphaFoldDB" id="A0A2I1EUE3"/>
<dbReference type="OrthoDB" id="2430151at2759"/>
<dbReference type="VEuPathDB" id="FungiDB:RhiirFUN_024363"/>
<name>A0A2I1EUE3_9GLOM</name>
<proteinExistence type="predicted"/>
<dbReference type="EMBL" id="LLXH01001393">
    <property type="protein sequence ID" value="PKC59145.1"/>
    <property type="molecule type" value="Genomic_DNA"/>
</dbReference>
<sequence length="278" mass="31676">MRQFTRNVCKSEWNHDHDNYTMRYPQLPLYIQHPSPKERPQVKKKNEIYVSEPDKIPFLASGTNSPGLIIIGSSRSHPTTINVSWKSNQEKIIAVAFGVARTKWRCDSKDIKVGIRELCGDGCLDIVISAQTGYPNKVSNDINSLRKNNTAMQELPSLSVLVEETKENRGFCELQPEHEWLIDQENKEYFNDAYGITDINPLLEDNDGMSVLFLDSRGILFEWCKLTQDMYILGINEMGGFANIIYHPEKKCIITKDTGEIIPDEELECQAEKSAEAS</sequence>
<dbReference type="VEuPathDB" id="FungiDB:RhiirA1_493861"/>
<dbReference type="Proteomes" id="UP000232688">
    <property type="component" value="Unassembled WGS sequence"/>
</dbReference>
<protein>
    <submittedName>
        <fullName evidence="1">Uncharacterized protein</fullName>
    </submittedName>
</protein>
<reference evidence="1 2" key="1">
    <citation type="submission" date="2017-10" db="EMBL/GenBank/DDBJ databases">
        <title>Extensive intraspecific genome diversity in a model arbuscular mycorrhizal fungus.</title>
        <authorList>
            <person name="Chen E.C.H."/>
            <person name="Morin E."/>
            <person name="Baudet D."/>
            <person name="Noel J."/>
            <person name="Ndikumana S."/>
            <person name="Charron P."/>
            <person name="St-Onge C."/>
            <person name="Giorgi J."/>
            <person name="Grigoriev I.V."/>
            <person name="Roux C."/>
            <person name="Martin F.M."/>
            <person name="Corradi N."/>
        </authorList>
    </citation>
    <scope>NUCLEOTIDE SEQUENCE [LARGE SCALE GENOMIC DNA]</scope>
    <source>
        <strain evidence="1 2">A1</strain>
    </source>
</reference>
<evidence type="ECO:0000313" key="1">
    <source>
        <dbReference type="EMBL" id="PKC59145.1"/>
    </source>
</evidence>
<gene>
    <name evidence="1" type="ORF">RhiirA1_493861</name>
</gene>